<dbReference type="Proteomes" id="UP000199110">
    <property type="component" value="Unassembled WGS sequence"/>
</dbReference>
<organism evidence="4 5">
    <name type="scientific">Jannaschia pohangensis</name>
    <dbReference type="NCBI Taxonomy" id="390807"/>
    <lineage>
        <taxon>Bacteria</taxon>
        <taxon>Pseudomonadati</taxon>
        <taxon>Pseudomonadota</taxon>
        <taxon>Alphaproteobacteria</taxon>
        <taxon>Rhodobacterales</taxon>
        <taxon>Roseobacteraceae</taxon>
        <taxon>Jannaschia</taxon>
    </lineage>
</organism>
<dbReference type="SMART" id="SM00935">
    <property type="entry name" value="OmpH"/>
    <property type="match status" value="1"/>
</dbReference>
<evidence type="ECO:0000313" key="5">
    <source>
        <dbReference type="Proteomes" id="UP000199110"/>
    </source>
</evidence>
<evidence type="ECO:0000256" key="3">
    <source>
        <dbReference type="SAM" id="SignalP"/>
    </source>
</evidence>
<feature type="signal peptide" evidence="3">
    <location>
        <begin position="1"/>
        <end position="20"/>
    </location>
</feature>
<feature type="chain" id="PRO_5011767589" evidence="3">
    <location>
        <begin position="21"/>
        <end position="201"/>
    </location>
</feature>
<proteinExistence type="predicted"/>
<dbReference type="Pfam" id="PF03938">
    <property type="entry name" value="OmpH"/>
    <property type="match status" value="1"/>
</dbReference>
<dbReference type="EMBL" id="FORA01000001">
    <property type="protein sequence ID" value="SFI27559.1"/>
    <property type="molecule type" value="Genomic_DNA"/>
</dbReference>
<dbReference type="RefSeq" id="WP_092776507.1">
    <property type="nucleotide sequence ID" value="NZ_FORA01000001.1"/>
</dbReference>
<accession>A0A1I3GW28</accession>
<gene>
    <name evidence="4" type="ORF">SAMN04488095_0352</name>
</gene>
<evidence type="ECO:0000313" key="4">
    <source>
        <dbReference type="EMBL" id="SFI27559.1"/>
    </source>
</evidence>
<protein>
    <submittedName>
        <fullName evidence="4">Periplasmic chaperone for outer membrane proteins Skp</fullName>
    </submittedName>
</protein>
<keyword evidence="3" id="KW-0732">Signal</keyword>
<dbReference type="InterPro" id="IPR005632">
    <property type="entry name" value="Chaperone_Skp"/>
</dbReference>
<feature type="compositionally biased region" description="Pro residues" evidence="2">
    <location>
        <begin position="186"/>
        <end position="201"/>
    </location>
</feature>
<evidence type="ECO:0000256" key="2">
    <source>
        <dbReference type="SAM" id="MobiDB-lite"/>
    </source>
</evidence>
<dbReference type="AlphaFoldDB" id="A0A1I3GW28"/>
<dbReference type="SUPFAM" id="SSF111384">
    <property type="entry name" value="OmpH-like"/>
    <property type="match status" value="1"/>
</dbReference>
<reference evidence="4 5" key="1">
    <citation type="submission" date="2016-10" db="EMBL/GenBank/DDBJ databases">
        <authorList>
            <person name="de Groot N.N."/>
        </authorList>
    </citation>
    <scope>NUCLEOTIDE SEQUENCE [LARGE SCALE GENOMIC DNA]</scope>
    <source>
        <strain evidence="4 5">DSM 19073</strain>
    </source>
</reference>
<dbReference type="Gene3D" id="3.30.910.20">
    <property type="entry name" value="Skp domain"/>
    <property type="match status" value="1"/>
</dbReference>
<sequence>MRRLAGLLLAGCVLALPVSAQQAGMPPVGVPQSAVVVLDRDQLFSTSLFGRRVARDVEAASTELATENRQIEADLEAEEARLTELRATMDPAEFRQLAIDFDARVTDIRRAQDAKGRAITGQIERAQQIFFERINPILVDLAREAGALVILDRRFVVASADQVNITAVAQARVDSILGEGPLTDAPAPPPQSPAETPPAAD</sequence>
<feature type="region of interest" description="Disordered" evidence="2">
    <location>
        <begin position="178"/>
        <end position="201"/>
    </location>
</feature>
<dbReference type="InterPro" id="IPR024930">
    <property type="entry name" value="Skp_dom_sf"/>
</dbReference>
<dbReference type="GO" id="GO:0051082">
    <property type="term" value="F:unfolded protein binding"/>
    <property type="evidence" value="ECO:0007669"/>
    <property type="project" value="InterPro"/>
</dbReference>
<keyword evidence="5" id="KW-1185">Reference proteome</keyword>
<dbReference type="STRING" id="390807.SAMN04488095_0352"/>
<dbReference type="OrthoDB" id="7868372at2"/>
<feature type="coiled-coil region" evidence="1">
    <location>
        <begin position="61"/>
        <end position="88"/>
    </location>
</feature>
<name>A0A1I3GW28_9RHOB</name>
<keyword evidence="1" id="KW-0175">Coiled coil</keyword>
<evidence type="ECO:0000256" key="1">
    <source>
        <dbReference type="SAM" id="Coils"/>
    </source>
</evidence>